<accession>A0A1G8YQ33</accession>
<dbReference type="Pfam" id="PF05036">
    <property type="entry name" value="SPOR"/>
    <property type="match status" value="1"/>
</dbReference>
<dbReference type="GO" id="GO:0042834">
    <property type="term" value="F:peptidoglycan binding"/>
    <property type="evidence" value="ECO:0007669"/>
    <property type="project" value="InterPro"/>
</dbReference>
<organism evidence="4 5">
    <name type="scientific">Meinhardsimonia xiamenensis</name>
    <dbReference type="NCBI Taxonomy" id="990712"/>
    <lineage>
        <taxon>Bacteria</taxon>
        <taxon>Pseudomonadati</taxon>
        <taxon>Pseudomonadota</taxon>
        <taxon>Alphaproteobacteria</taxon>
        <taxon>Rhodobacterales</taxon>
        <taxon>Paracoccaceae</taxon>
        <taxon>Meinhardsimonia</taxon>
    </lineage>
</organism>
<feature type="domain" description="SPOR" evidence="3">
    <location>
        <begin position="266"/>
        <end position="344"/>
    </location>
</feature>
<dbReference type="InterPro" id="IPR036680">
    <property type="entry name" value="SPOR-like_sf"/>
</dbReference>
<feature type="compositionally biased region" description="Pro residues" evidence="1">
    <location>
        <begin position="88"/>
        <end position="99"/>
    </location>
</feature>
<dbReference type="SUPFAM" id="SSF110997">
    <property type="entry name" value="Sporulation related repeat"/>
    <property type="match status" value="1"/>
</dbReference>
<dbReference type="PROSITE" id="PS51724">
    <property type="entry name" value="SPOR"/>
    <property type="match status" value="1"/>
</dbReference>
<gene>
    <name evidence="4" type="ORF">SAMN05216257_101415</name>
</gene>
<protein>
    <submittedName>
        <fullName evidence="4">Sporulation related domain-containing protein</fullName>
    </submittedName>
</protein>
<feature type="region of interest" description="Disordered" evidence="1">
    <location>
        <begin position="207"/>
        <end position="226"/>
    </location>
</feature>
<name>A0A1G8YQ33_9RHOB</name>
<evidence type="ECO:0000313" key="4">
    <source>
        <dbReference type="EMBL" id="SDK04871.1"/>
    </source>
</evidence>
<feature type="region of interest" description="Disordered" evidence="1">
    <location>
        <begin position="82"/>
        <end position="154"/>
    </location>
</feature>
<reference evidence="5" key="1">
    <citation type="submission" date="2016-10" db="EMBL/GenBank/DDBJ databases">
        <authorList>
            <person name="Varghese N."/>
            <person name="Submissions S."/>
        </authorList>
    </citation>
    <scope>NUCLEOTIDE SEQUENCE [LARGE SCALE GENOMIC DNA]</scope>
    <source>
        <strain evidence="5">CGMCC 1.10789</strain>
    </source>
</reference>
<dbReference type="Gene3D" id="3.30.70.1070">
    <property type="entry name" value="Sporulation related repeat"/>
    <property type="match status" value="1"/>
</dbReference>
<evidence type="ECO:0000259" key="3">
    <source>
        <dbReference type="PROSITE" id="PS51724"/>
    </source>
</evidence>
<keyword evidence="5" id="KW-1185">Reference proteome</keyword>
<dbReference type="InterPro" id="IPR007730">
    <property type="entry name" value="SPOR-like_dom"/>
</dbReference>
<dbReference type="STRING" id="990712.SAMN05216257_101415"/>
<proteinExistence type="predicted"/>
<dbReference type="EMBL" id="FNFV01000001">
    <property type="protein sequence ID" value="SDK04871.1"/>
    <property type="molecule type" value="Genomic_DNA"/>
</dbReference>
<sequence>MRTIWTALLPIIAVILGSAPAMAQTLRNDDGPAEYPPASYTGRQYVDSRGCVYVRAGFDGAVTWVPRVDRQRRLICGQTPTFATARPAEPPAPTPPRVTEPPRRTATVTTAPAPKTATRPRPTTSAKVQPAPVKMAPAPVKPKSAAPAKAPTATTACPNVSPAAQPYLKPNPRYPVRCGPQAEDPYGGIQHIQGSAVPIAPPPGYRSAFKDDRLNPNRGRGTPEGEAQMAQIWTNTVPRRLVTQSASRGTKVVIAGKTPTPATTAPAAQGAAYVQVGTFAVPANARNAARALQANGLPVRVGKTRLRGKPVQIVMAGPFASDAEIAAALKLARRAGFADAFARR</sequence>
<feature type="signal peptide" evidence="2">
    <location>
        <begin position="1"/>
        <end position="23"/>
    </location>
</feature>
<evidence type="ECO:0000256" key="1">
    <source>
        <dbReference type="SAM" id="MobiDB-lite"/>
    </source>
</evidence>
<feature type="compositionally biased region" description="Low complexity" evidence="1">
    <location>
        <begin position="104"/>
        <end position="154"/>
    </location>
</feature>
<evidence type="ECO:0000256" key="2">
    <source>
        <dbReference type="SAM" id="SignalP"/>
    </source>
</evidence>
<evidence type="ECO:0000313" key="5">
    <source>
        <dbReference type="Proteomes" id="UP000199328"/>
    </source>
</evidence>
<dbReference type="AlphaFoldDB" id="A0A1G8YQ33"/>
<dbReference type="Proteomes" id="UP000199328">
    <property type="component" value="Unassembled WGS sequence"/>
</dbReference>
<feature type="chain" id="PRO_5011626797" evidence="2">
    <location>
        <begin position="24"/>
        <end position="344"/>
    </location>
</feature>
<keyword evidence="2" id="KW-0732">Signal</keyword>